<keyword evidence="4" id="KW-1185">Reference proteome</keyword>
<organism evidence="3 4">
    <name type="scientific">Thiorhodococcus mannitoliphagus</name>
    <dbReference type="NCBI Taxonomy" id="329406"/>
    <lineage>
        <taxon>Bacteria</taxon>
        <taxon>Pseudomonadati</taxon>
        <taxon>Pseudomonadota</taxon>
        <taxon>Gammaproteobacteria</taxon>
        <taxon>Chromatiales</taxon>
        <taxon>Chromatiaceae</taxon>
        <taxon>Thiorhodococcus</taxon>
    </lineage>
</organism>
<dbReference type="AlphaFoldDB" id="A0A6P1E2W1"/>
<feature type="transmembrane region" description="Helical" evidence="1">
    <location>
        <begin position="12"/>
        <end position="33"/>
    </location>
</feature>
<dbReference type="Pfam" id="PF05227">
    <property type="entry name" value="CHASE3"/>
    <property type="match status" value="2"/>
</dbReference>
<feature type="domain" description="CHASE3" evidence="2">
    <location>
        <begin position="195"/>
        <end position="335"/>
    </location>
</feature>
<feature type="non-terminal residue" evidence="3">
    <location>
        <position position="405"/>
    </location>
</feature>
<sequence length="405" mass="45138">MLGNLKFRTQLFLSNALILALMIAISVVVYLSIHSLLQNFYWVDHTHEVLAEASSIEAAAVDMETGMRGYLLAGKEEFLAPYNRGKKTFDELIDTLSKTVDDNPAQVKLLAEIRDTIDQWQTDVTQPAIELRREIGDAKTMNDMAKLVQEARGKQYFDKFRGQIATFIEREEKLMQARQAKAKTATEINELRQLAAWVDHTYEVMATAEAILAAAVDMETGMRGYLLAGRDAFLEPYNNGKERFYALVASLSKTVDDNPAQVALLKEINTTITGWIDNVVEGQLNLRREIGDAKTMDDMARLVGEEKGKVFFDKFRDQIKTFKERESALMGARMASLESTSATAVNISIFGTLFAVTMGIAIALLLISNVMKKLGEEPAVIAEITRQIAKGDLAISFDQTKMLGV</sequence>
<comment type="caution">
    <text evidence="3">The sequence shown here is derived from an EMBL/GenBank/DDBJ whole genome shotgun (WGS) entry which is preliminary data.</text>
</comment>
<dbReference type="InterPro" id="IPR007891">
    <property type="entry name" value="CHASE3"/>
</dbReference>
<protein>
    <submittedName>
        <fullName evidence="3">Chemotaxis protein</fullName>
    </submittedName>
</protein>
<gene>
    <name evidence="3" type="ORF">G3480_25175</name>
</gene>
<feature type="transmembrane region" description="Helical" evidence="1">
    <location>
        <begin position="347"/>
        <end position="367"/>
    </location>
</feature>
<keyword evidence="1" id="KW-0472">Membrane</keyword>
<proteinExistence type="predicted"/>
<dbReference type="EMBL" id="JAAIJR010000229">
    <property type="protein sequence ID" value="NEX23533.1"/>
    <property type="molecule type" value="Genomic_DNA"/>
</dbReference>
<keyword evidence="1" id="KW-1133">Transmembrane helix</keyword>
<evidence type="ECO:0000313" key="4">
    <source>
        <dbReference type="Proteomes" id="UP000471640"/>
    </source>
</evidence>
<evidence type="ECO:0000259" key="2">
    <source>
        <dbReference type="Pfam" id="PF05227"/>
    </source>
</evidence>
<name>A0A6P1E2W1_9GAMM</name>
<reference evidence="4" key="1">
    <citation type="journal article" date="2020" name="Microbiol. Resour. Announc.">
        <title>Draft Genome Sequences of Thiorhodococcus mannitoliphagus and Thiorhodococcus minor, Purple Sulfur Photosynthetic Bacteria in the Gammaproteobacterial Family Chromatiaceae.</title>
        <authorList>
            <person name="Aviles F.A."/>
            <person name="Meyer T.E."/>
            <person name="Kyndt J.A."/>
        </authorList>
    </citation>
    <scope>NUCLEOTIDE SEQUENCE [LARGE SCALE GENOMIC DNA]</scope>
    <source>
        <strain evidence="4">DSM 18266</strain>
    </source>
</reference>
<feature type="domain" description="CHASE3" evidence="2">
    <location>
        <begin position="42"/>
        <end position="180"/>
    </location>
</feature>
<keyword evidence="1" id="KW-0812">Transmembrane</keyword>
<dbReference type="Proteomes" id="UP000471640">
    <property type="component" value="Unassembled WGS sequence"/>
</dbReference>
<evidence type="ECO:0000313" key="3">
    <source>
        <dbReference type="EMBL" id="NEX23533.1"/>
    </source>
</evidence>
<evidence type="ECO:0000256" key="1">
    <source>
        <dbReference type="SAM" id="Phobius"/>
    </source>
</evidence>
<accession>A0A6P1E2W1</accession>
<reference evidence="3 4" key="2">
    <citation type="submission" date="2020-02" db="EMBL/GenBank/DDBJ databases">
        <title>Genome sequences of Thiorhodococcus mannitoliphagus and Thiorhodococcus minor, purple sulfur photosynthetic bacteria in the gammaproteobacterial family, Chromatiaceae.</title>
        <authorList>
            <person name="Aviles F.A."/>
            <person name="Meyer T.E."/>
            <person name="Kyndt J.A."/>
        </authorList>
    </citation>
    <scope>NUCLEOTIDE SEQUENCE [LARGE SCALE GENOMIC DNA]</scope>
    <source>
        <strain evidence="3 4">DSM 18266</strain>
    </source>
</reference>
<dbReference type="CDD" id="cd19410">
    <property type="entry name" value="HK9-like_sensor"/>
    <property type="match status" value="2"/>
</dbReference>